<dbReference type="NCBIfam" id="TIGR02893">
    <property type="entry name" value="spore_yabQ"/>
    <property type="match status" value="1"/>
</dbReference>
<feature type="transmembrane region" description="Helical" evidence="1">
    <location>
        <begin position="48"/>
        <end position="66"/>
    </location>
</feature>
<dbReference type="RefSeq" id="WP_114297020.1">
    <property type="nucleotide sequence ID" value="NZ_QPJT01000006.1"/>
</dbReference>
<dbReference type="Proteomes" id="UP000253034">
    <property type="component" value="Unassembled WGS sequence"/>
</dbReference>
<feature type="transmembrane region" description="Helical" evidence="1">
    <location>
        <begin position="72"/>
        <end position="94"/>
    </location>
</feature>
<name>A0A369B8L4_9FIRM</name>
<keyword evidence="1" id="KW-1133">Transmembrane helix</keyword>
<dbReference type="EMBL" id="QPJT01000006">
    <property type="protein sequence ID" value="RCX17869.1"/>
    <property type="molecule type" value="Genomic_DNA"/>
</dbReference>
<feature type="transmembrane region" description="Helical" evidence="1">
    <location>
        <begin position="6"/>
        <end position="28"/>
    </location>
</feature>
<organism evidence="2 3">
    <name type="scientific">Anaerobacterium chartisolvens</name>
    <dbReference type="NCBI Taxonomy" id="1297424"/>
    <lineage>
        <taxon>Bacteria</taxon>
        <taxon>Bacillati</taxon>
        <taxon>Bacillota</taxon>
        <taxon>Clostridia</taxon>
        <taxon>Eubacteriales</taxon>
        <taxon>Oscillospiraceae</taxon>
        <taxon>Anaerobacterium</taxon>
    </lineage>
</organism>
<keyword evidence="1" id="KW-0472">Membrane</keyword>
<accession>A0A369B8L4</accession>
<comment type="caution">
    <text evidence="2">The sequence shown here is derived from an EMBL/GenBank/DDBJ whole genome shotgun (WGS) entry which is preliminary data.</text>
</comment>
<keyword evidence="3" id="KW-1185">Reference proteome</keyword>
<dbReference type="OrthoDB" id="9801633at2"/>
<evidence type="ECO:0000313" key="2">
    <source>
        <dbReference type="EMBL" id="RCX17869.1"/>
    </source>
</evidence>
<dbReference type="InterPro" id="IPR019074">
    <property type="entry name" value="YabQ"/>
</dbReference>
<reference evidence="2 3" key="1">
    <citation type="submission" date="2018-07" db="EMBL/GenBank/DDBJ databases">
        <title>Genomic Encyclopedia of Type Strains, Phase IV (KMG-IV): sequencing the most valuable type-strain genomes for metagenomic binning, comparative biology and taxonomic classification.</title>
        <authorList>
            <person name="Goeker M."/>
        </authorList>
    </citation>
    <scope>NUCLEOTIDE SEQUENCE [LARGE SCALE GENOMIC DNA]</scope>
    <source>
        <strain evidence="2 3">DSM 27016</strain>
    </source>
</reference>
<protein>
    <submittedName>
        <fullName evidence="2">Spore cortex biosynthesis protein YabQ</fullName>
    </submittedName>
</protein>
<evidence type="ECO:0000256" key="1">
    <source>
        <dbReference type="SAM" id="Phobius"/>
    </source>
</evidence>
<sequence>MTISVSSQAHIFLCAVVGGMIIGFIYDIFRIKRRTVRTRIIATNMEDLVYWLIVTLVMFIIVYYSNDGEIRGYIFAGTILGVTLYVVALSRIVMKLFLTAIKIISKILKIIWTIATYPIRLLARILRRPCKWLLRLAGKGVRGAGRIGKSRLQKVAGLKRVLKNIRKKI</sequence>
<proteinExistence type="predicted"/>
<keyword evidence="1" id="KW-0812">Transmembrane</keyword>
<evidence type="ECO:0000313" key="3">
    <source>
        <dbReference type="Proteomes" id="UP000253034"/>
    </source>
</evidence>
<dbReference type="AlphaFoldDB" id="A0A369B8L4"/>
<gene>
    <name evidence="2" type="ORF">DFR58_10635</name>
</gene>
<dbReference type="Pfam" id="PF09578">
    <property type="entry name" value="Spore_YabQ"/>
    <property type="match status" value="1"/>
</dbReference>